<reference evidence="1" key="1">
    <citation type="submission" date="2021-02" db="EMBL/GenBank/DDBJ databases">
        <authorList>
            <person name="Dougan E. K."/>
            <person name="Rhodes N."/>
            <person name="Thang M."/>
            <person name="Chan C."/>
        </authorList>
    </citation>
    <scope>NUCLEOTIDE SEQUENCE</scope>
</reference>
<keyword evidence="2" id="KW-1185">Reference proteome</keyword>
<protein>
    <submittedName>
        <fullName evidence="1">Uncharacterized protein</fullName>
    </submittedName>
</protein>
<name>A0A812Y3E2_SYMPI</name>
<dbReference type="EMBL" id="CAJNIZ010046705">
    <property type="protein sequence ID" value="CAE7754825.1"/>
    <property type="molecule type" value="Genomic_DNA"/>
</dbReference>
<gene>
    <name evidence="1" type="ORF">SPIL2461_LOCUS21913</name>
</gene>
<accession>A0A812Y3E2</accession>
<proteinExistence type="predicted"/>
<organism evidence="1 2">
    <name type="scientific">Symbiodinium pilosum</name>
    <name type="common">Dinoflagellate</name>
    <dbReference type="NCBI Taxonomy" id="2952"/>
    <lineage>
        <taxon>Eukaryota</taxon>
        <taxon>Sar</taxon>
        <taxon>Alveolata</taxon>
        <taxon>Dinophyceae</taxon>
        <taxon>Suessiales</taxon>
        <taxon>Symbiodiniaceae</taxon>
        <taxon>Symbiodinium</taxon>
    </lineage>
</organism>
<evidence type="ECO:0000313" key="1">
    <source>
        <dbReference type="EMBL" id="CAE7754825.1"/>
    </source>
</evidence>
<sequence length="393" mass="43963">MSTEWEKYREFNAVAAGLNHWQVLSALYFAHSGDSTAPMISVIMCTHVDDFIWAATVEGESKMQVVLSTFKIGRVEEGKFRFCGLEYVQHSDFSIEVNARENTRAIKPLSLPKAKAPEPVTNAQRTALRSVVGSLAWVARAARPDPAYRVNALQTQICKATVETLREANRVVELALKDGDRAILFKGGLLPWQAGELAVVTFSDASFAAEAGYKSQRGRIHYLTVANIAREAEAMTHPAHFISYGSSTMKRVCRATLQCEAYSLQHATEHADRIRAALLELLGRLPRLRNWDDYARRSLFHLQLSDCRSLTDHLLSSIPRAVEDKRLAIEMAALRQSLWTDEEERTCIADAPHGDELRWVPTHLQLADALTKSLKPLLLNQALETGSVIVREQ</sequence>
<dbReference type="OrthoDB" id="446901at2759"/>
<dbReference type="AlphaFoldDB" id="A0A812Y3E2"/>
<dbReference type="Proteomes" id="UP000649617">
    <property type="component" value="Unassembled WGS sequence"/>
</dbReference>
<evidence type="ECO:0000313" key="2">
    <source>
        <dbReference type="Proteomes" id="UP000649617"/>
    </source>
</evidence>
<comment type="caution">
    <text evidence="1">The sequence shown here is derived from an EMBL/GenBank/DDBJ whole genome shotgun (WGS) entry which is preliminary data.</text>
</comment>